<feature type="non-terminal residue" evidence="1">
    <location>
        <position position="55"/>
    </location>
</feature>
<dbReference type="AlphaFoldDB" id="A0AAD1SNF1"/>
<organism evidence="1 2">
    <name type="scientific">Pelobates cultripes</name>
    <name type="common">Western spadefoot toad</name>
    <dbReference type="NCBI Taxonomy" id="61616"/>
    <lineage>
        <taxon>Eukaryota</taxon>
        <taxon>Metazoa</taxon>
        <taxon>Chordata</taxon>
        <taxon>Craniata</taxon>
        <taxon>Vertebrata</taxon>
        <taxon>Euteleostomi</taxon>
        <taxon>Amphibia</taxon>
        <taxon>Batrachia</taxon>
        <taxon>Anura</taxon>
        <taxon>Pelobatoidea</taxon>
        <taxon>Pelobatidae</taxon>
        <taxon>Pelobates</taxon>
    </lineage>
</organism>
<protein>
    <submittedName>
        <fullName evidence="1">Uncharacterized protein</fullName>
    </submittedName>
</protein>
<accession>A0AAD1SNF1</accession>
<sequence>MAAEPMPDVLTDEVNFFSEGYFPLLGRHFSFWVKDSGAMAISAQPRGPWVSEALF</sequence>
<dbReference type="EMBL" id="OW240918">
    <property type="protein sequence ID" value="CAH2306535.1"/>
    <property type="molecule type" value="Genomic_DNA"/>
</dbReference>
<proteinExistence type="predicted"/>
<dbReference type="Proteomes" id="UP001295444">
    <property type="component" value="Chromosome 07"/>
</dbReference>
<evidence type="ECO:0000313" key="2">
    <source>
        <dbReference type="Proteomes" id="UP001295444"/>
    </source>
</evidence>
<gene>
    <name evidence="1" type="ORF">PECUL_23A020466</name>
</gene>
<reference evidence="1" key="1">
    <citation type="submission" date="2022-03" db="EMBL/GenBank/DDBJ databases">
        <authorList>
            <person name="Alioto T."/>
            <person name="Alioto T."/>
            <person name="Gomez Garrido J."/>
        </authorList>
    </citation>
    <scope>NUCLEOTIDE SEQUENCE</scope>
</reference>
<evidence type="ECO:0000313" key="1">
    <source>
        <dbReference type="EMBL" id="CAH2306535.1"/>
    </source>
</evidence>
<name>A0AAD1SNF1_PELCU</name>
<keyword evidence="2" id="KW-1185">Reference proteome</keyword>